<accession>A0A0G1XV42</accession>
<proteinExistence type="predicted"/>
<dbReference type="EMBL" id="LCPO01000033">
    <property type="protein sequence ID" value="KKU98155.1"/>
    <property type="molecule type" value="Genomic_DNA"/>
</dbReference>
<evidence type="ECO:0000313" key="1">
    <source>
        <dbReference type="EMBL" id="KKU98155.1"/>
    </source>
</evidence>
<protein>
    <submittedName>
        <fullName evidence="1">Uncharacterized protein</fullName>
    </submittedName>
</protein>
<dbReference type="AlphaFoldDB" id="A0A0G1XV42"/>
<reference evidence="1 2" key="1">
    <citation type="journal article" date="2015" name="Nature">
        <title>rRNA introns, odd ribosomes, and small enigmatic genomes across a large radiation of phyla.</title>
        <authorList>
            <person name="Brown C.T."/>
            <person name="Hug L.A."/>
            <person name="Thomas B.C."/>
            <person name="Sharon I."/>
            <person name="Castelle C.J."/>
            <person name="Singh A."/>
            <person name="Wilkins M.J."/>
            <person name="Williams K.H."/>
            <person name="Banfield J.F."/>
        </authorList>
    </citation>
    <scope>NUCLEOTIDE SEQUENCE [LARGE SCALE GENOMIC DNA]</scope>
</reference>
<organism evidence="1 2">
    <name type="scientific">Candidatus Jorgensenbacteria bacterium GW2011_GWC1_48_8</name>
    <dbReference type="NCBI Taxonomy" id="1618666"/>
    <lineage>
        <taxon>Bacteria</taxon>
        <taxon>Candidatus Joergenseniibacteriota</taxon>
    </lineage>
</organism>
<comment type="caution">
    <text evidence="1">The sequence shown here is derived from an EMBL/GenBank/DDBJ whole genome shotgun (WGS) entry which is preliminary data.</text>
</comment>
<name>A0A0G1XV42_9BACT</name>
<dbReference type="Proteomes" id="UP000034600">
    <property type="component" value="Unassembled WGS sequence"/>
</dbReference>
<evidence type="ECO:0000313" key="2">
    <source>
        <dbReference type="Proteomes" id="UP000034600"/>
    </source>
</evidence>
<gene>
    <name evidence="1" type="ORF">UY32_C0033G0003</name>
</gene>
<sequence>MVLTAHLFWYKVELLLYLERLSYLVVIHTLDRERKYKNKPNLGGEAEQSAGLLSSLSFLSSYPSFW</sequence>